<reference evidence="2" key="1">
    <citation type="submission" date="2023-11" db="EMBL/GenBank/DDBJ databases">
        <title>Genome assemblies of two species of porcelain crab, Petrolisthes cinctipes and Petrolisthes manimaculis (Anomura: Porcellanidae).</title>
        <authorList>
            <person name="Angst P."/>
        </authorList>
    </citation>
    <scope>NUCLEOTIDE SEQUENCE</scope>
    <source>
        <strain evidence="2">PB745_02</strain>
        <tissue evidence="2">Gill</tissue>
    </source>
</reference>
<proteinExistence type="predicted"/>
<keyword evidence="3" id="KW-1185">Reference proteome</keyword>
<evidence type="ECO:0000313" key="3">
    <source>
        <dbReference type="Proteomes" id="UP001292094"/>
    </source>
</evidence>
<organism evidence="2 3">
    <name type="scientific">Petrolisthes manimaculis</name>
    <dbReference type="NCBI Taxonomy" id="1843537"/>
    <lineage>
        <taxon>Eukaryota</taxon>
        <taxon>Metazoa</taxon>
        <taxon>Ecdysozoa</taxon>
        <taxon>Arthropoda</taxon>
        <taxon>Crustacea</taxon>
        <taxon>Multicrustacea</taxon>
        <taxon>Malacostraca</taxon>
        <taxon>Eumalacostraca</taxon>
        <taxon>Eucarida</taxon>
        <taxon>Decapoda</taxon>
        <taxon>Pleocyemata</taxon>
        <taxon>Anomura</taxon>
        <taxon>Galatheoidea</taxon>
        <taxon>Porcellanidae</taxon>
        <taxon>Petrolisthes</taxon>
    </lineage>
</organism>
<feature type="compositionally biased region" description="Basic and acidic residues" evidence="1">
    <location>
        <begin position="63"/>
        <end position="73"/>
    </location>
</feature>
<feature type="compositionally biased region" description="Acidic residues" evidence="1">
    <location>
        <begin position="46"/>
        <end position="62"/>
    </location>
</feature>
<feature type="region of interest" description="Disordered" evidence="1">
    <location>
        <begin position="1"/>
        <end position="79"/>
    </location>
</feature>
<evidence type="ECO:0000256" key="1">
    <source>
        <dbReference type="SAM" id="MobiDB-lite"/>
    </source>
</evidence>
<protein>
    <submittedName>
        <fullName evidence="2">Uncharacterized protein</fullName>
    </submittedName>
</protein>
<dbReference type="AlphaFoldDB" id="A0AAE1TT15"/>
<evidence type="ECO:0000313" key="2">
    <source>
        <dbReference type="EMBL" id="KAK4297303.1"/>
    </source>
</evidence>
<dbReference type="Proteomes" id="UP001292094">
    <property type="component" value="Unassembled WGS sequence"/>
</dbReference>
<accession>A0AAE1TT15</accession>
<gene>
    <name evidence="2" type="ORF">Pmani_030262</name>
</gene>
<comment type="caution">
    <text evidence="2">The sequence shown here is derived from an EMBL/GenBank/DDBJ whole genome shotgun (WGS) entry which is preliminary data.</text>
</comment>
<feature type="compositionally biased region" description="Basic residues" evidence="1">
    <location>
        <begin position="23"/>
        <end position="34"/>
    </location>
</feature>
<sequence>MGEVGGVSPLTAASTAHNTHYLHSPHHHYARQCRGRQELTASEVRQEEEQEQEEEEEEEEFGVDGKRGSKQEWEGWWID</sequence>
<dbReference type="EMBL" id="JAWZYT010003663">
    <property type="protein sequence ID" value="KAK4297303.1"/>
    <property type="molecule type" value="Genomic_DNA"/>
</dbReference>
<name>A0AAE1TT15_9EUCA</name>